<feature type="transmembrane region" description="Helical" evidence="16">
    <location>
        <begin position="625"/>
        <end position="643"/>
    </location>
</feature>
<dbReference type="SUPFAM" id="SSF57850">
    <property type="entry name" value="RING/U-box"/>
    <property type="match status" value="1"/>
</dbReference>
<dbReference type="OrthoDB" id="9984778at2759"/>
<evidence type="ECO:0000256" key="11">
    <source>
        <dbReference type="ARBA" id="ARBA00022833"/>
    </source>
</evidence>
<evidence type="ECO:0000313" key="19">
    <source>
        <dbReference type="EMBL" id="ODQ66654.1"/>
    </source>
</evidence>
<evidence type="ECO:0000256" key="9">
    <source>
        <dbReference type="ARBA" id="ARBA00022771"/>
    </source>
</evidence>
<proteinExistence type="predicted"/>
<comment type="catalytic activity">
    <reaction evidence="1">
        <text>S-ubiquitinyl-[E2 ubiquitin-conjugating enzyme]-L-cysteine + [acceptor protein]-L-lysine = [E2 ubiquitin-conjugating enzyme]-L-cysteine + N(6)-ubiquitinyl-[acceptor protein]-L-lysine.</text>
        <dbReference type="EC" id="2.3.2.27"/>
    </reaction>
</comment>
<keyword evidence="7" id="KW-0479">Metal-binding</keyword>
<organism evidence="19 20">
    <name type="scientific">Nadsonia fulvescens var. elongata DSM 6958</name>
    <dbReference type="NCBI Taxonomy" id="857566"/>
    <lineage>
        <taxon>Eukaryota</taxon>
        <taxon>Fungi</taxon>
        <taxon>Dikarya</taxon>
        <taxon>Ascomycota</taxon>
        <taxon>Saccharomycotina</taxon>
        <taxon>Dipodascomycetes</taxon>
        <taxon>Dipodascales</taxon>
        <taxon>Dipodascales incertae sedis</taxon>
        <taxon>Nadsonia</taxon>
    </lineage>
</organism>
<feature type="domain" description="RING-type" evidence="18">
    <location>
        <begin position="815"/>
        <end position="875"/>
    </location>
</feature>
<evidence type="ECO:0000256" key="10">
    <source>
        <dbReference type="ARBA" id="ARBA00022786"/>
    </source>
</evidence>
<dbReference type="GO" id="GO:0043161">
    <property type="term" value="P:proteasome-mediated ubiquitin-dependent protein catabolic process"/>
    <property type="evidence" value="ECO:0007669"/>
    <property type="project" value="TreeGrafter"/>
</dbReference>
<feature type="transmembrane region" description="Helical" evidence="16">
    <location>
        <begin position="691"/>
        <end position="709"/>
    </location>
</feature>
<evidence type="ECO:0000256" key="16">
    <source>
        <dbReference type="SAM" id="Phobius"/>
    </source>
</evidence>
<dbReference type="Pfam" id="PF13639">
    <property type="entry name" value="zf-RING_2"/>
    <property type="match status" value="1"/>
</dbReference>
<evidence type="ECO:0000256" key="17">
    <source>
        <dbReference type="SAM" id="SignalP"/>
    </source>
</evidence>
<evidence type="ECO:0000256" key="12">
    <source>
        <dbReference type="ARBA" id="ARBA00022989"/>
    </source>
</evidence>
<feature type="signal peptide" evidence="17">
    <location>
        <begin position="1"/>
        <end position="24"/>
    </location>
</feature>
<evidence type="ECO:0000313" key="20">
    <source>
        <dbReference type="Proteomes" id="UP000095009"/>
    </source>
</evidence>
<evidence type="ECO:0000256" key="5">
    <source>
        <dbReference type="ARBA" id="ARBA00022679"/>
    </source>
</evidence>
<dbReference type="GO" id="GO:0061630">
    <property type="term" value="F:ubiquitin protein ligase activity"/>
    <property type="evidence" value="ECO:0007669"/>
    <property type="project" value="UniProtKB-EC"/>
</dbReference>
<comment type="subcellular location">
    <subcellularLocation>
        <location evidence="2">Endomembrane system</location>
        <topology evidence="2">Multi-pass membrane protein</topology>
    </subcellularLocation>
</comment>
<feature type="region of interest" description="Disordered" evidence="15">
    <location>
        <begin position="211"/>
        <end position="232"/>
    </location>
</feature>
<dbReference type="InterPro" id="IPR013083">
    <property type="entry name" value="Znf_RING/FYVE/PHD"/>
</dbReference>
<dbReference type="GO" id="GO:0008270">
    <property type="term" value="F:zinc ion binding"/>
    <property type="evidence" value="ECO:0007669"/>
    <property type="project" value="UniProtKB-KW"/>
</dbReference>
<dbReference type="EMBL" id="KV454408">
    <property type="protein sequence ID" value="ODQ66654.1"/>
    <property type="molecule type" value="Genomic_DNA"/>
</dbReference>
<keyword evidence="10" id="KW-0833">Ubl conjugation pathway</keyword>
<sequence length="881" mass="100288">MNSRLTFFIIIILFFFLTSNDVSNQPNTTERQEALNHFIDTKKYEREVLANSTWEQDGYGNLTGLRLGYYENLDKENITTITGVEGIEDASDMNEKSRHSGQAGHIIRKIGTIFPDEVMYKISALWNKEEIIPRRSGKYHNTSSDPELRKSSIEIESNGRITNDRSYFYNLSSNVHGLWSRPADMNIVPIHMPLRWEEGIHVNHTSTAGRIYEDNNSGKIINPFDDDDNSGQEEWNWDNESYPRNSEDDLTHYEGDKIGNITSNEGTIEIKLHEQTVTEWIDEPSSDSSIIDNSINIVVAEVTLKDKAEVTEHSISLKGLHFIDSGNLMLTTSSSKFAGLCALPQFLPDNRYFNISKENVIKIVDHSINILEESMEYQRVTIADEFAVKKCEFVAFLHSNSIDYSQDELEDIEKELKHPIGRPHRPIPNISMSGILYSPDCGIVIEYNSVDGLRDLAYWGKMKDAVLIILSLLALQIVLLTWQMSASNTPSTMSKISFWTIGLFALVDGAVCMSSLVYTVIDSTNLVFMATAFLSFILASLFEIRFMIKIYCSQIPEAIADQRARLASTSTGDTLPVTNTPEPTIEPTDERQVVGSVYFRFYFSLIFFIIFTLQVISWRASIRHFAEYLLLISLYSFWVPQIYRNVQRGTRRSPLMWQFILGSSVVRVLPILYLVMLNEGIKVINHRQDTRLGFVLIAWLGLQILVLYLQQLVGPRFFVPKGIMPKVYNYHPILVQEDEESGRGFSVLETGDNYSEFNTDNRRLPESNHYHDNESAASLLKNNNIEGIEVIVKGDHHGHDNINSASLDVSHQTDCAICMSTVSLIIVPKDNLHLASTPGNILARQKYMITPCKHVFHTECMETWMRTKLQCPVCRTPLPSI</sequence>
<evidence type="ECO:0000256" key="13">
    <source>
        <dbReference type="ARBA" id="ARBA00023136"/>
    </source>
</evidence>
<keyword evidence="5" id="KW-0808">Transferase</keyword>
<feature type="transmembrane region" description="Helical" evidence="16">
    <location>
        <begin position="496"/>
        <end position="521"/>
    </location>
</feature>
<keyword evidence="9 14" id="KW-0863">Zinc-finger</keyword>
<dbReference type="Gene3D" id="3.30.40.10">
    <property type="entry name" value="Zinc/RING finger domain, C3HC4 (zinc finger)"/>
    <property type="match status" value="1"/>
</dbReference>
<dbReference type="EC" id="2.3.2.27" evidence="4"/>
<gene>
    <name evidence="19" type="ORF">NADFUDRAFT_69797</name>
</gene>
<evidence type="ECO:0000256" key="7">
    <source>
        <dbReference type="ARBA" id="ARBA00022723"/>
    </source>
</evidence>
<dbReference type="GO" id="GO:0012505">
    <property type="term" value="C:endomembrane system"/>
    <property type="evidence" value="ECO:0007669"/>
    <property type="project" value="UniProtKB-SubCell"/>
</dbReference>
<feature type="transmembrane region" description="Helical" evidence="16">
    <location>
        <begin position="527"/>
        <end position="548"/>
    </location>
</feature>
<evidence type="ECO:0000256" key="6">
    <source>
        <dbReference type="ARBA" id="ARBA00022692"/>
    </source>
</evidence>
<keyword evidence="12 16" id="KW-1133">Transmembrane helix</keyword>
<dbReference type="SMART" id="SM00184">
    <property type="entry name" value="RING"/>
    <property type="match status" value="1"/>
</dbReference>
<comment type="pathway">
    <text evidence="3">Protein modification; protein ubiquitination.</text>
</comment>
<keyword evidence="8 17" id="KW-0732">Signal</keyword>
<feature type="transmembrane region" description="Helical" evidence="16">
    <location>
        <begin position="465"/>
        <end position="484"/>
    </location>
</feature>
<evidence type="ECO:0000256" key="15">
    <source>
        <dbReference type="SAM" id="MobiDB-lite"/>
    </source>
</evidence>
<keyword evidence="13 16" id="KW-0472">Membrane</keyword>
<name>A0A1E3PN60_9ASCO</name>
<evidence type="ECO:0000256" key="1">
    <source>
        <dbReference type="ARBA" id="ARBA00000900"/>
    </source>
</evidence>
<dbReference type="STRING" id="857566.A0A1E3PN60"/>
<dbReference type="PANTHER" id="PTHR22763">
    <property type="entry name" value="RING ZINC FINGER PROTEIN"/>
    <property type="match status" value="1"/>
</dbReference>
<evidence type="ECO:0000256" key="4">
    <source>
        <dbReference type="ARBA" id="ARBA00012483"/>
    </source>
</evidence>
<dbReference type="Proteomes" id="UP000095009">
    <property type="component" value="Unassembled WGS sequence"/>
</dbReference>
<evidence type="ECO:0000256" key="8">
    <source>
        <dbReference type="ARBA" id="ARBA00022729"/>
    </source>
</evidence>
<feature type="chain" id="PRO_5009133904" description="RING-type E3 ubiquitin transferase" evidence="17">
    <location>
        <begin position="25"/>
        <end position="881"/>
    </location>
</feature>
<keyword evidence="20" id="KW-1185">Reference proteome</keyword>
<keyword evidence="11" id="KW-0862">Zinc</keyword>
<dbReference type="InterPro" id="IPR021319">
    <property type="entry name" value="DUF2921"/>
</dbReference>
<evidence type="ECO:0000256" key="14">
    <source>
        <dbReference type="PROSITE-ProRule" id="PRU00175"/>
    </source>
</evidence>
<dbReference type="Pfam" id="PF11145">
    <property type="entry name" value="DUF2921"/>
    <property type="match status" value="2"/>
</dbReference>
<protein>
    <recommendedName>
        <fullName evidence="4">RING-type E3 ubiquitin transferase</fullName>
        <ecNumber evidence="4">2.3.2.27</ecNumber>
    </recommendedName>
</protein>
<dbReference type="InterPro" id="IPR050731">
    <property type="entry name" value="HRD1_E3_ubiq-ligases"/>
</dbReference>
<accession>A0A1E3PN60</accession>
<dbReference type="AlphaFoldDB" id="A0A1E3PN60"/>
<feature type="transmembrane region" description="Helical" evidence="16">
    <location>
        <begin position="601"/>
        <end position="619"/>
    </location>
</feature>
<dbReference type="PROSITE" id="PS50089">
    <property type="entry name" value="ZF_RING_2"/>
    <property type="match status" value="1"/>
</dbReference>
<evidence type="ECO:0000256" key="3">
    <source>
        <dbReference type="ARBA" id="ARBA00004906"/>
    </source>
</evidence>
<evidence type="ECO:0000256" key="2">
    <source>
        <dbReference type="ARBA" id="ARBA00004127"/>
    </source>
</evidence>
<keyword evidence="6 16" id="KW-0812">Transmembrane</keyword>
<feature type="transmembrane region" description="Helical" evidence="16">
    <location>
        <begin position="655"/>
        <end position="676"/>
    </location>
</feature>
<evidence type="ECO:0000259" key="18">
    <source>
        <dbReference type="PROSITE" id="PS50089"/>
    </source>
</evidence>
<dbReference type="PANTHER" id="PTHR22763:SF162">
    <property type="entry name" value="TRANSMEMBRANE E3 UBIQUITIN-PROTEIN LIGASE 1"/>
    <property type="match status" value="1"/>
</dbReference>
<dbReference type="InterPro" id="IPR001841">
    <property type="entry name" value="Znf_RING"/>
</dbReference>
<dbReference type="GO" id="GO:0044695">
    <property type="term" value="C:Dsc E3 ubiquitin ligase complex"/>
    <property type="evidence" value="ECO:0007669"/>
    <property type="project" value="TreeGrafter"/>
</dbReference>
<reference evidence="19 20" key="1">
    <citation type="journal article" date="2016" name="Proc. Natl. Acad. Sci. U.S.A.">
        <title>Comparative genomics of biotechnologically important yeasts.</title>
        <authorList>
            <person name="Riley R."/>
            <person name="Haridas S."/>
            <person name="Wolfe K.H."/>
            <person name="Lopes M.R."/>
            <person name="Hittinger C.T."/>
            <person name="Goeker M."/>
            <person name="Salamov A.A."/>
            <person name="Wisecaver J.H."/>
            <person name="Long T.M."/>
            <person name="Calvey C.H."/>
            <person name="Aerts A.L."/>
            <person name="Barry K.W."/>
            <person name="Choi C."/>
            <person name="Clum A."/>
            <person name="Coughlan A.Y."/>
            <person name="Deshpande S."/>
            <person name="Douglass A.P."/>
            <person name="Hanson S.J."/>
            <person name="Klenk H.-P."/>
            <person name="LaButti K.M."/>
            <person name="Lapidus A."/>
            <person name="Lindquist E.A."/>
            <person name="Lipzen A.M."/>
            <person name="Meier-Kolthoff J.P."/>
            <person name="Ohm R.A."/>
            <person name="Otillar R.P."/>
            <person name="Pangilinan J.L."/>
            <person name="Peng Y."/>
            <person name="Rokas A."/>
            <person name="Rosa C.A."/>
            <person name="Scheuner C."/>
            <person name="Sibirny A.A."/>
            <person name="Slot J.C."/>
            <person name="Stielow J.B."/>
            <person name="Sun H."/>
            <person name="Kurtzman C.P."/>
            <person name="Blackwell M."/>
            <person name="Grigoriev I.V."/>
            <person name="Jeffries T.W."/>
        </authorList>
    </citation>
    <scope>NUCLEOTIDE SEQUENCE [LARGE SCALE GENOMIC DNA]</scope>
    <source>
        <strain evidence="19 20">DSM 6958</strain>
    </source>
</reference>